<dbReference type="PANTHER" id="PTHR23091:SF4">
    <property type="entry name" value="N-TERMINAL AMINO-ACID N(ALPHA)-ACETYLTRANSFERASE NATA"/>
    <property type="match status" value="1"/>
</dbReference>
<protein>
    <submittedName>
        <fullName evidence="5">N-acetyltransferase domain-containing protein</fullName>
    </submittedName>
</protein>
<keyword evidence="6" id="KW-1185">Reference proteome</keyword>
<feature type="domain" description="N-acetyltransferase" evidence="4">
    <location>
        <begin position="470"/>
        <end position="623"/>
    </location>
</feature>
<evidence type="ECO:0000256" key="3">
    <source>
        <dbReference type="ARBA" id="ARBA00025786"/>
    </source>
</evidence>
<gene>
    <name evidence="5" type="ORF">MVEN_01229500</name>
</gene>
<organism evidence="5 6">
    <name type="scientific">Mycena venus</name>
    <dbReference type="NCBI Taxonomy" id="2733690"/>
    <lineage>
        <taxon>Eukaryota</taxon>
        <taxon>Fungi</taxon>
        <taxon>Dikarya</taxon>
        <taxon>Basidiomycota</taxon>
        <taxon>Agaricomycotina</taxon>
        <taxon>Agaricomycetes</taxon>
        <taxon>Agaricomycetidae</taxon>
        <taxon>Agaricales</taxon>
        <taxon>Marasmiineae</taxon>
        <taxon>Mycenaceae</taxon>
        <taxon>Mycena</taxon>
    </lineage>
</organism>
<dbReference type="AlphaFoldDB" id="A0A8H6Y228"/>
<dbReference type="EMBL" id="JACAZI010000009">
    <property type="protein sequence ID" value="KAF7352638.1"/>
    <property type="molecule type" value="Genomic_DNA"/>
</dbReference>
<dbReference type="GO" id="GO:1990190">
    <property type="term" value="F:protein-N-terminal-glutamate acetyltransferase activity"/>
    <property type="evidence" value="ECO:0007669"/>
    <property type="project" value="TreeGrafter"/>
</dbReference>
<dbReference type="InterPro" id="IPR000182">
    <property type="entry name" value="GNAT_dom"/>
</dbReference>
<name>A0A8H6Y228_9AGAR</name>
<dbReference type="SUPFAM" id="SSF53474">
    <property type="entry name" value="alpha/beta-Hydrolases"/>
    <property type="match status" value="1"/>
</dbReference>
<dbReference type="FunFam" id="3.40.630.30:FF:000037">
    <property type="entry name" value="N-alpha-acetyltransferase daf-31-like"/>
    <property type="match status" value="1"/>
</dbReference>
<dbReference type="Gene3D" id="3.40.50.1820">
    <property type="entry name" value="alpha/beta hydrolase"/>
    <property type="match status" value="1"/>
</dbReference>
<dbReference type="SUPFAM" id="SSF55729">
    <property type="entry name" value="Acyl-CoA N-acyltransferases (Nat)"/>
    <property type="match status" value="1"/>
</dbReference>
<evidence type="ECO:0000259" key="4">
    <source>
        <dbReference type="PROSITE" id="PS51186"/>
    </source>
</evidence>
<comment type="caution">
    <text evidence="5">The sequence shown here is derived from an EMBL/GenBank/DDBJ whole genome shotgun (WGS) entry which is preliminary data.</text>
</comment>
<sequence>MFSLRPPHGAFPVGAVTFVAPVTPAIPVGSATLVATNAPALVLEECAWTAYYPADISRKPPPRKGLDWLVRPVGATLKGLSRFIGVPAWLLWPVVYLFGIGLKVPAYWNAPLLHPGAAFKQWPLVIFSHGLCGSRTAYSQLCSEMAASGKVVLAVEHRDGTGPACSPRAHDDTGSPGHARTVLYCREDDVVFPPEADDAAPRVLPLRVDQLVFRQHEVYRIYAAFCALVRDGVALEAIDGAHVDLQSWAPASEPALVNCDDVSLVGHSFGGCTVLSILSSPPPSSAYAPLPISKVLLYDPWLDPLPSPGPTPTTSSATSSLSEASTSESVPLSVLKPNGLPSEQMLVINSQVFSLWNVHFTRLAEVVKAWEPQGRRLLTLIGSKHASFSDFPVLPVVRTKPATTLIDLAATLSLAFLDGTLDATLERIPTKKFEEKIIGKRKDGRPKRTIVGDVGDVVPCAYDLLERVTMNIRPVRVDDLPGMQACNLQNLPENYTMKYYLYHAMTWPSLSYVAEDHKGRIVGYILAKMDEEGGEDAEPHGHVTSISILRSYRRLGLAKKLMVQSQEAMATIYRASYVSLHVRKSNRAALGLYRDTLGFTVQDIEKKYYADGEDAYAMRLSLKP</sequence>
<evidence type="ECO:0000256" key="2">
    <source>
        <dbReference type="ARBA" id="ARBA00023315"/>
    </source>
</evidence>
<dbReference type="Gene3D" id="3.40.630.30">
    <property type="match status" value="1"/>
</dbReference>
<evidence type="ECO:0000313" key="5">
    <source>
        <dbReference type="EMBL" id="KAF7352638.1"/>
    </source>
</evidence>
<dbReference type="InterPro" id="IPR045047">
    <property type="entry name" value="Ard1-like"/>
</dbReference>
<dbReference type="CDD" id="cd04301">
    <property type="entry name" value="NAT_SF"/>
    <property type="match status" value="1"/>
</dbReference>
<accession>A0A8H6Y228</accession>
<dbReference type="PANTHER" id="PTHR23091">
    <property type="entry name" value="N-TERMINAL ACETYLTRANSFERASE"/>
    <property type="match status" value="1"/>
</dbReference>
<keyword evidence="1 5" id="KW-0808">Transferase</keyword>
<proteinExistence type="inferred from homology"/>
<dbReference type="GO" id="GO:0031415">
    <property type="term" value="C:NatA complex"/>
    <property type="evidence" value="ECO:0007669"/>
    <property type="project" value="InterPro"/>
</dbReference>
<dbReference type="Pfam" id="PF00583">
    <property type="entry name" value="Acetyltransf_1"/>
    <property type="match status" value="1"/>
</dbReference>
<dbReference type="InterPro" id="IPR016181">
    <property type="entry name" value="Acyl_CoA_acyltransferase"/>
</dbReference>
<reference evidence="5" key="1">
    <citation type="submission" date="2020-05" db="EMBL/GenBank/DDBJ databases">
        <title>Mycena genomes resolve the evolution of fungal bioluminescence.</title>
        <authorList>
            <person name="Tsai I.J."/>
        </authorList>
    </citation>
    <scope>NUCLEOTIDE SEQUENCE</scope>
    <source>
        <strain evidence="5">CCC161011</strain>
    </source>
</reference>
<dbReference type="OrthoDB" id="2363873at2759"/>
<dbReference type="Proteomes" id="UP000620124">
    <property type="component" value="Unassembled WGS sequence"/>
</dbReference>
<dbReference type="InterPro" id="IPR029058">
    <property type="entry name" value="AB_hydrolase_fold"/>
</dbReference>
<evidence type="ECO:0000313" key="6">
    <source>
        <dbReference type="Proteomes" id="UP000620124"/>
    </source>
</evidence>
<comment type="similarity">
    <text evidence="3">Belongs to the acetyltransferase family. ARD1 subfamily.</text>
</comment>
<keyword evidence="2" id="KW-0012">Acyltransferase</keyword>
<evidence type="ECO:0000256" key="1">
    <source>
        <dbReference type="ARBA" id="ARBA00022679"/>
    </source>
</evidence>
<dbReference type="PROSITE" id="PS51186">
    <property type="entry name" value="GNAT"/>
    <property type="match status" value="1"/>
</dbReference>
<dbReference type="GO" id="GO:1990189">
    <property type="term" value="F:protein N-terminal-serine acetyltransferase activity"/>
    <property type="evidence" value="ECO:0007669"/>
    <property type="project" value="TreeGrafter"/>
</dbReference>
<dbReference type="Pfam" id="PF03403">
    <property type="entry name" value="PAF-AH_p_II"/>
    <property type="match status" value="1"/>
</dbReference>